<dbReference type="SUPFAM" id="SSF51735">
    <property type="entry name" value="NAD(P)-binding Rossmann-fold domains"/>
    <property type="match status" value="1"/>
</dbReference>
<dbReference type="AlphaFoldDB" id="A0A093UTJ6"/>
<evidence type="ECO:0000313" key="8">
    <source>
        <dbReference type="EMBL" id="KFX40989.1"/>
    </source>
</evidence>
<dbReference type="InterPro" id="IPR013154">
    <property type="entry name" value="ADH-like_N"/>
</dbReference>
<dbReference type="SMART" id="SM00829">
    <property type="entry name" value="PKS_ER"/>
    <property type="match status" value="1"/>
</dbReference>
<keyword evidence="5" id="KW-0560">Oxidoreductase</keyword>
<feature type="domain" description="Enoyl reductase (ER)" evidence="7">
    <location>
        <begin position="19"/>
        <end position="333"/>
    </location>
</feature>
<comment type="caution">
    <text evidence="8">The sequence shown here is derived from an EMBL/GenBank/DDBJ whole genome shotgun (WGS) entry which is preliminary data.</text>
</comment>
<dbReference type="HOGENOM" id="CLU_026673_20_1_1"/>
<evidence type="ECO:0000259" key="7">
    <source>
        <dbReference type="SMART" id="SM00829"/>
    </source>
</evidence>
<dbReference type="InterPro" id="IPR013149">
    <property type="entry name" value="ADH-like_C"/>
</dbReference>
<reference key="1">
    <citation type="journal article" date="2014" name="PLoS Genet.">
        <title>Signature Gene Expression Reveals Novel Clues to the Molecular Mechanisms of Dimorphic Transition in Penicillium marneffei.</title>
        <authorList>
            <person name="Yang E."/>
            <person name="Wang G."/>
            <person name="Cai J."/>
            <person name="Woo P.C."/>
            <person name="Lau S.K."/>
            <person name="Yuen K.-Y."/>
            <person name="Chow W.-N."/>
            <person name="Lin X."/>
        </authorList>
    </citation>
    <scope>NUCLEOTIDE SEQUENCE [LARGE SCALE GENOMIC DNA]</scope>
    <source>
        <strain>PM1</strain>
    </source>
</reference>
<dbReference type="FunFam" id="3.40.50.720:FF:000039">
    <property type="entry name" value="Alcohol dehydrogenase AdhP"/>
    <property type="match status" value="1"/>
</dbReference>
<dbReference type="InterPro" id="IPR011032">
    <property type="entry name" value="GroES-like_sf"/>
</dbReference>
<dbReference type="GO" id="GO:0005737">
    <property type="term" value="C:cytoplasm"/>
    <property type="evidence" value="ECO:0007669"/>
    <property type="project" value="TreeGrafter"/>
</dbReference>
<reference evidence="8" key="2">
    <citation type="journal article" date="2014" name="PLoS Genet.">
        <title>Signature gene expression reveals novel clues to the molecular mechanisms of dimorphic transition in Penicillium marneffei.</title>
        <authorList>
            <person name="Yang E."/>
            <person name="Wang G."/>
            <person name="Cai J."/>
            <person name="Woo P.C."/>
            <person name="Lau S.K."/>
            <person name="Yuen K.-Y."/>
            <person name="Chow W.-N."/>
            <person name="Lin X."/>
        </authorList>
    </citation>
    <scope>NUCLEOTIDE SEQUENCE</scope>
    <source>
        <strain evidence="8">PM1</strain>
    </source>
</reference>
<dbReference type="eggNOG" id="KOG0023">
    <property type="taxonomic scope" value="Eukaryota"/>
</dbReference>
<accession>A0A093UTJ6</accession>
<name>A0A093UTJ6_TALMA</name>
<gene>
    <name evidence="8" type="ORF">GQ26_0780100</name>
</gene>
<dbReference type="Gene3D" id="3.40.50.720">
    <property type="entry name" value="NAD(P)-binding Rossmann-like Domain"/>
    <property type="match status" value="1"/>
</dbReference>
<organism evidence="8">
    <name type="scientific">Talaromyces marneffei PM1</name>
    <dbReference type="NCBI Taxonomy" id="1077442"/>
    <lineage>
        <taxon>Eukaryota</taxon>
        <taxon>Fungi</taxon>
        <taxon>Dikarya</taxon>
        <taxon>Ascomycota</taxon>
        <taxon>Pezizomycotina</taxon>
        <taxon>Eurotiomycetes</taxon>
        <taxon>Eurotiomycetidae</taxon>
        <taxon>Eurotiales</taxon>
        <taxon>Trichocomaceae</taxon>
        <taxon>Talaromyces</taxon>
        <taxon>Talaromyces sect. Talaromyces</taxon>
    </lineage>
</organism>
<dbReference type="GO" id="GO:0046872">
    <property type="term" value="F:metal ion binding"/>
    <property type="evidence" value="ECO:0007669"/>
    <property type="project" value="UniProtKB-KW"/>
</dbReference>
<dbReference type="Pfam" id="PF08240">
    <property type="entry name" value="ADH_N"/>
    <property type="match status" value="1"/>
</dbReference>
<dbReference type="GO" id="GO:0004022">
    <property type="term" value="F:alcohol dehydrogenase (NAD+) activity"/>
    <property type="evidence" value="ECO:0007669"/>
    <property type="project" value="TreeGrafter"/>
</dbReference>
<keyword evidence="4" id="KW-0862">Zinc</keyword>
<keyword evidence="6" id="KW-0520">NAD</keyword>
<dbReference type="PANTHER" id="PTHR42940:SF5">
    <property type="entry name" value="ALCOHOL DEHYDROGENASE 2"/>
    <property type="match status" value="1"/>
</dbReference>
<evidence type="ECO:0000256" key="5">
    <source>
        <dbReference type="ARBA" id="ARBA00023002"/>
    </source>
</evidence>
<evidence type="ECO:0000256" key="4">
    <source>
        <dbReference type="ARBA" id="ARBA00022833"/>
    </source>
</evidence>
<dbReference type="SUPFAM" id="SSF50129">
    <property type="entry name" value="GroES-like"/>
    <property type="match status" value="1"/>
</dbReference>
<comment type="cofactor">
    <cofactor evidence="1">
        <name>Zn(2+)</name>
        <dbReference type="ChEBI" id="CHEBI:29105"/>
    </cofactor>
</comment>
<evidence type="ECO:0000256" key="3">
    <source>
        <dbReference type="ARBA" id="ARBA00022723"/>
    </source>
</evidence>
<evidence type="ECO:0000256" key="6">
    <source>
        <dbReference type="ARBA" id="ARBA00023027"/>
    </source>
</evidence>
<dbReference type="CDD" id="cd08297">
    <property type="entry name" value="CAD3"/>
    <property type="match status" value="1"/>
</dbReference>
<protein>
    <submittedName>
        <fullName evidence="8">Alcohol dehydrogenase 2</fullName>
    </submittedName>
</protein>
<evidence type="ECO:0000256" key="1">
    <source>
        <dbReference type="ARBA" id="ARBA00001947"/>
    </source>
</evidence>
<dbReference type="PANTHER" id="PTHR42940">
    <property type="entry name" value="ALCOHOL DEHYDROGENASE 1-RELATED"/>
    <property type="match status" value="1"/>
</dbReference>
<dbReference type="InterPro" id="IPR036291">
    <property type="entry name" value="NAD(P)-bd_dom_sf"/>
</dbReference>
<keyword evidence="3" id="KW-0479">Metal-binding</keyword>
<dbReference type="EMBL" id="JPOX01000078">
    <property type="protein sequence ID" value="KFX40989.1"/>
    <property type="molecule type" value="Genomic_DNA"/>
</dbReference>
<comment type="similarity">
    <text evidence="2">Belongs to the zinc-containing alcohol dehydrogenase family.</text>
</comment>
<evidence type="ECO:0000256" key="2">
    <source>
        <dbReference type="ARBA" id="ARBA00008072"/>
    </source>
</evidence>
<proteinExistence type="inferred from homology"/>
<dbReference type="Gene3D" id="3.90.180.10">
    <property type="entry name" value="Medium-chain alcohol dehydrogenases, catalytic domain"/>
    <property type="match status" value="2"/>
</dbReference>
<dbReference type="InterPro" id="IPR020843">
    <property type="entry name" value="ER"/>
</dbReference>
<dbReference type="Pfam" id="PF00107">
    <property type="entry name" value="ADH_zinc_N"/>
    <property type="match status" value="1"/>
</dbReference>
<sequence>MALTQTPARHRAIIYDQPGRLSTKVIEIDTPKPSFGDVLVQMTHSGVCRSDLSVMMRRWSYLGPPTQAGQVGGHEGIGIIAELGPGTESSKLKIGDRISGYEVPGSFQQFALAPANYVTPIPDGLASDLAAPMLCGGVTAYAALKKCEGQPGDFVVIMGATGGLGHLALQMGANGMGYEMIGVDYGDKGNFAKECGANTFFDVTKYASNEDLVKAIKESTPDGLGAAAVIVCTASNEAYAAALKVLRFAGTLVCVGVPEGKQVPIATADPASLISKEIRIVGSLVGNRQDAIETLSLAAKEVVKTRFRVEPMSNLQQVFEQMDNMELKGRVVLDLTS</sequence>